<accession>A0A9N9MGQ8</accession>
<dbReference type="EMBL" id="OU892278">
    <property type="protein sequence ID" value="CAG9764465.1"/>
    <property type="molecule type" value="Genomic_DNA"/>
</dbReference>
<protein>
    <submittedName>
        <fullName evidence="3">Uncharacterized protein</fullName>
    </submittedName>
</protein>
<feature type="coiled-coil region" evidence="1">
    <location>
        <begin position="46"/>
        <end position="142"/>
    </location>
</feature>
<gene>
    <name evidence="3" type="ORF">CEUTPL_LOCUS5105</name>
</gene>
<dbReference type="OrthoDB" id="6783232at2759"/>
<evidence type="ECO:0000313" key="3">
    <source>
        <dbReference type="EMBL" id="CAG9764465.1"/>
    </source>
</evidence>
<keyword evidence="4" id="KW-1185">Reference proteome</keyword>
<organism evidence="3 4">
    <name type="scientific">Ceutorhynchus assimilis</name>
    <name type="common">cabbage seed weevil</name>
    <dbReference type="NCBI Taxonomy" id="467358"/>
    <lineage>
        <taxon>Eukaryota</taxon>
        <taxon>Metazoa</taxon>
        <taxon>Ecdysozoa</taxon>
        <taxon>Arthropoda</taxon>
        <taxon>Hexapoda</taxon>
        <taxon>Insecta</taxon>
        <taxon>Pterygota</taxon>
        <taxon>Neoptera</taxon>
        <taxon>Endopterygota</taxon>
        <taxon>Coleoptera</taxon>
        <taxon>Polyphaga</taxon>
        <taxon>Cucujiformia</taxon>
        <taxon>Curculionidae</taxon>
        <taxon>Ceutorhynchinae</taxon>
        <taxon>Ceutorhynchus</taxon>
    </lineage>
</organism>
<dbReference type="Proteomes" id="UP001152799">
    <property type="component" value="Chromosome 2"/>
</dbReference>
<evidence type="ECO:0000313" key="4">
    <source>
        <dbReference type="Proteomes" id="UP001152799"/>
    </source>
</evidence>
<sequence>MSAFPHTSFVAGNFNIGNDLTNHIEKYYSNTLRHNLKKTELEEEGISELKNRIDILVQADKNLKHQLLDTTSEKQVLEHKLRVLEDKQSTAKNLESPSVIIDKLERKLEVHEKDKLIVEAQYEEERQQFENEIIRLKNLNCDLMSSIRDLETQNSDYLNQIDYGLKAIAVKARQAQIWNINLEREIHEALNLINEMNNNEIVNSCLSDSTNKAHSGLPRNISPDKNRALLLTDNYGFRLSDNLSDALEGTGSHLQIVSKPQATFAQVIHNTGQLSREFGENDFLVVLASMNGITQNEDVLKLIRSTDHTNVILCTIPVSPNDQQFNRIYKNNKVILSSKFRLSYTRSKMRILDVSSLLDRTSYFSKLLSNRNGRIRMANLIGQLLVRVFPLVGNKTQHAGVESVKLEDVATENLWVRINTLRGNESEKKINNVPVTDIKKAANEDQEENSRNQINKNHNTYH</sequence>
<keyword evidence="1" id="KW-0175">Coiled coil</keyword>
<feature type="compositionally biased region" description="Polar residues" evidence="2">
    <location>
        <begin position="451"/>
        <end position="462"/>
    </location>
</feature>
<name>A0A9N9MGQ8_9CUCU</name>
<proteinExistence type="predicted"/>
<evidence type="ECO:0000256" key="2">
    <source>
        <dbReference type="SAM" id="MobiDB-lite"/>
    </source>
</evidence>
<feature type="region of interest" description="Disordered" evidence="2">
    <location>
        <begin position="432"/>
        <end position="462"/>
    </location>
</feature>
<evidence type="ECO:0000256" key="1">
    <source>
        <dbReference type="SAM" id="Coils"/>
    </source>
</evidence>
<dbReference type="AlphaFoldDB" id="A0A9N9MGQ8"/>
<reference evidence="3" key="1">
    <citation type="submission" date="2022-01" db="EMBL/GenBank/DDBJ databases">
        <authorList>
            <person name="King R."/>
        </authorList>
    </citation>
    <scope>NUCLEOTIDE SEQUENCE</scope>
</reference>